<dbReference type="SUPFAM" id="SSF50494">
    <property type="entry name" value="Trypsin-like serine proteases"/>
    <property type="match status" value="1"/>
</dbReference>
<keyword evidence="5" id="KW-0472">Membrane</keyword>
<reference evidence="7 8" key="1">
    <citation type="journal article" date="2015" name="J. Microbiol.">
        <title>Sphingosinicella ginsenosidimutans sp. nov., with ginsenoside converting activity.</title>
        <authorList>
            <person name="Kim J.K."/>
            <person name="Kang M.S."/>
            <person name="Park S.C."/>
            <person name="Kim K.M."/>
            <person name="Choi K."/>
            <person name="Yoon M.H."/>
            <person name="Im W.T."/>
        </authorList>
    </citation>
    <scope>NUCLEOTIDE SEQUENCE [LARGE SCALE GENOMIC DNA]</scope>
    <source>
        <strain evidence="7 8">BS-11</strain>
    </source>
</reference>
<dbReference type="SMART" id="SM00228">
    <property type="entry name" value="PDZ"/>
    <property type="match status" value="1"/>
</dbReference>
<evidence type="ECO:0000259" key="6">
    <source>
        <dbReference type="PROSITE" id="PS50106"/>
    </source>
</evidence>
<evidence type="ECO:0000313" key="8">
    <source>
        <dbReference type="Proteomes" id="UP000321249"/>
    </source>
</evidence>
<sequence length="357" mass="35053">MTGGTTLRAFSIGLVAIAVALGAALVGGNLSPRVARVEQKVVAPAVNAVTAPRAPLAGGDMADMIAAACPAIVAIDRGAWGQDGAASGGGTAAPPPRATGFIVSAEGYILASGQAVAGTAPLRVLLDDGRSLGARRVADDPLSGVALLKVDGSGFPALALAESALAPVGTQAVALVAPEAHGCIADPLMVSADFASGRPGPRAFVQLRPTPDPAFAGAPALDRNGQVIGIVGLGGAGSGADPALLLPAGTLSRVYSALLRSDSAAANDFGFVAQDLSPALAARIGTDRQQGAMIALIAPGSAAARAGLLAGDVIFTAGGTPVANATELSRALDGAGDVVTLDVMRRADRISITMRSR</sequence>
<dbReference type="PANTHER" id="PTHR22939">
    <property type="entry name" value="SERINE PROTEASE FAMILY S1C HTRA-RELATED"/>
    <property type="match status" value="1"/>
</dbReference>
<evidence type="ECO:0000256" key="1">
    <source>
        <dbReference type="ARBA" id="ARBA00010541"/>
    </source>
</evidence>
<keyword evidence="3" id="KW-0378">Hydrolase</keyword>
<keyword evidence="8" id="KW-1185">Reference proteome</keyword>
<dbReference type="OrthoDB" id="7535165at2"/>
<dbReference type="AlphaFoldDB" id="A0A5C6TYK1"/>
<accession>A0A5C6TYK1</accession>
<dbReference type="PROSITE" id="PS50106">
    <property type="entry name" value="PDZ"/>
    <property type="match status" value="1"/>
</dbReference>
<evidence type="ECO:0000313" key="7">
    <source>
        <dbReference type="EMBL" id="TXC64725.1"/>
    </source>
</evidence>
<dbReference type="InterPro" id="IPR041489">
    <property type="entry name" value="PDZ_6"/>
</dbReference>
<organism evidence="7 8">
    <name type="scientific">Allosphingosinicella ginsenosidimutans</name>
    <dbReference type="NCBI Taxonomy" id="1176539"/>
    <lineage>
        <taxon>Bacteria</taxon>
        <taxon>Pseudomonadati</taxon>
        <taxon>Pseudomonadota</taxon>
        <taxon>Alphaproteobacteria</taxon>
        <taxon>Sphingomonadales</taxon>
        <taxon>Sphingomonadaceae</taxon>
        <taxon>Allosphingosinicella</taxon>
    </lineage>
</organism>
<dbReference type="Pfam" id="PF13365">
    <property type="entry name" value="Trypsin_2"/>
    <property type="match status" value="1"/>
</dbReference>
<dbReference type="EMBL" id="VOQQ01000001">
    <property type="protein sequence ID" value="TXC64725.1"/>
    <property type="molecule type" value="Genomic_DNA"/>
</dbReference>
<keyword evidence="2 7" id="KW-0645">Protease</keyword>
<evidence type="ECO:0000256" key="5">
    <source>
        <dbReference type="SAM" id="Phobius"/>
    </source>
</evidence>
<gene>
    <name evidence="7" type="ORF">FRZ32_14360</name>
</gene>
<dbReference type="PANTHER" id="PTHR22939:SF129">
    <property type="entry name" value="SERINE PROTEASE HTRA2, MITOCHONDRIAL"/>
    <property type="match status" value="1"/>
</dbReference>
<dbReference type="Pfam" id="PF17820">
    <property type="entry name" value="PDZ_6"/>
    <property type="match status" value="1"/>
</dbReference>
<comment type="caution">
    <text evidence="7">The sequence shown here is derived from an EMBL/GenBank/DDBJ whole genome shotgun (WGS) entry which is preliminary data.</text>
</comment>
<dbReference type="Gene3D" id="2.30.42.10">
    <property type="match status" value="1"/>
</dbReference>
<comment type="similarity">
    <text evidence="1">Belongs to the peptidase S1C family.</text>
</comment>
<dbReference type="Gene3D" id="2.40.10.120">
    <property type="match status" value="1"/>
</dbReference>
<evidence type="ECO:0000256" key="4">
    <source>
        <dbReference type="ARBA" id="ARBA00022825"/>
    </source>
</evidence>
<dbReference type="InterPro" id="IPR001478">
    <property type="entry name" value="PDZ"/>
</dbReference>
<dbReference type="Proteomes" id="UP000321249">
    <property type="component" value="Unassembled WGS sequence"/>
</dbReference>
<keyword evidence="5" id="KW-1133">Transmembrane helix</keyword>
<evidence type="ECO:0000256" key="2">
    <source>
        <dbReference type="ARBA" id="ARBA00022670"/>
    </source>
</evidence>
<dbReference type="InterPro" id="IPR009003">
    <property type="entry name" value="Peptidase_S1_PA"/>
</dbReference>
<dbReference type="SUPFAM" id="SSF50156">
    <property type="entry name" value="PDZ domain-like"/>
    <property type="match status" value="1"/>
</dbReference>
<dbReference type="GO" id="GO:0004252">
    <property type="term" value="F:serine-type endopeptidase activity"/>
    <property type="evidence" value="ECO:0007669"/>
    <property type="project" value="InterPro"/>
</dbReference>
<keyword evidence="5" id="KW-0812">Transmembrane</keyword>
<feature type="transmembrane region" description="Helical" evidence="5">
    <location>
        <begin position="6"/>
        <end position="26"/>
    </location>
</feature>
<dbReference type="RefSeq" id="WP_147044148.1">
    <property type="nucleotide sequence ID" value="NZ_BAABIR010000001.1"/>
</dbReference>
<keyword evidence="4" id="KW-0720">Serine protease</keyword>
<dbReference type="GO" id="GO:0042597">
    <property type="term" value="C:periplasmic space"/>
    <property type="evidence" value="ECO:0007669"/>
    <property type="project" value="TreeGrafter"/>
</dbReference>
<dbReference type="GO" id="GO:0006515">
    <property type="term" value="P:protein quality control for misfolded or incompletely synthesized proteins"/>
    <property type="evidence" value="ECO:0007669"/>
    <property type="project" value="TreeGrafter"/>
</dbReference>
<dbReference type="InterPro" id="IPR036034">
    <property type="entry name" value="PDZ_sf"/>
</dbReference>
<dbReference type="PRINTS" id="PR00834">
    <property type="entry name" value="PROTEASES2C"/>
</dbReference>
<protein>
    <submittedName>
        <fullName evidence="7">Serine protease</fullName>
    </submittedName>
</protein>
<evidence type="ECO:0000256" key="3">
    <source>
        <dbReference type="ARBA" id="ARBA00022801"/>
    </source>
</evidence>
<feature type="domain" description="PDZ" evidence="6">
    <location>
        <begin position="255"/>
        <end position="347"/>
    </location>
</feature>
<dbReference type="InterPro" id="IPR001940">
    <property type="entry name" value="Peptidase_S1C"/>
</dbReference>
<name>A0A5C6TYK1_9SPHN</name>
<proteinExistence type="inferred from homology"/>